<comment type="pathway">
    <text evidence="2">Glycan biosynthesis; alginate biosynthesis.</text>
</comment>
<dbReference type="Pfam" id="PF16822">
    <property type="entry name" value="ALGX"/>
    <property type="match status" value="1"/>
</dbReference>
<dbReference type="GO" id="GO:0042597">
    <property type="term" value="C:periplasmic space"/>
    <property type="evidence" value="ECO:0007669"/>
    <property type="project" value="UniProtKB-SubCell"/>
</dbReference>
<keyword evidence="3" id="KW-0808">Transferase</keyword>
<evidence type="ECO:0000256" key="4">
    <source>
        <dbReference type="ARBA" id="ARBA00022729"/>
    </source>
</evidence>
<proteinExistence type="predicted"/>
<dbReference type="OrthoDB" id="175771at2"/>
<keyword evidence="5" id="KW-0574">Periplasm</keyword>
<dbReference type="EMBL" id="JH600068">
    <property type="protein sequence ID" value="EIG55475.1"/>
    <property type="molecule type" value="Genomic_DNA"/>
</dbReference>
<keyword evidence="6" id="KW-0016">Alginate biosynthesis</keyword>
<evidence type="ECO:0000259" key="7">
    <source>
        <dbReference type="Pfam" id="PF16822"/>
    </source>
</evidence>
<evidence type="ECO:0000256" key="2">
    <source>
        <dbReference type="ARBA" id="ARBA00005182"/>
    </source>
</evidence>
<evidence type="ECO:0000313" key="8">
    <source>
        <dbReference type="EMBL" id="EIG55475.1"/>
    </source>
</evidence>
<dbReference type="STRING" id="596152.DesU5LDRAFT_3864"/>
<comment type="subcellular location">
    <subcellularLocation>
        <location evidence="1">Periplasm</location>
    </subcellularLocation>
</comment>
<dbReference type="GO" id="GO:0042121">
    <property type="term" value="P:alginic acid biosynthetic process"/>
    <property type="evidence" value="ECO:0007669"/>
    <property type="project" value="UniProtKB-UniPathway"/>
</dbReference>
<dbReference type="AlphaFoldDB" id="I2Q6R9"/>
<evidence type="ECO:0000256" key="5">
    <source>
        <dbReference type="ARBA" id="ARBA00022764"/>
    </source>
</evidence>
<reference evidence="8" key="1">
    <citation type="submission" date="2011-11" db="EMBL/GenBank/DDBJ databases">
        <title>Improved High-Quality Draft sequence of Desulfovibrio sp. U5L.</title>
        <authorList>
            <consortium name="US DOE Joint Genome Institute"/>
            <person name="Lucas S."/>
            <person name="Han J."/>
            <person name="Lapidus A."/>
            <person name="Cheng J.-F."/>
            <person name="Goodwin L."/>
            <person name="Pitluck S."/>
            <person name="Peters L."/>
            <person name="Ovchinnikova G."/>
            <person name="Held B."/>
            <person name="Detter J.C."/>
            <person name="Han C."/>
            <person name="Tapia R."/>
            <person name="Land M."/>
            <person name="Hauser L."/>
            <person name="Kyrpides N."/>
            <person name="Ivanova N."/>
            <person name="Pagani I."/>
            <person name="Gabster J."/>
            <person name="Walker C."/>
            <person name="Stolyar S."/>
            <person name="Stahl D."/>
            <person name="Arkin A."/>
            <person name="Dehal P."/>
            <person name="Hazen T."/>
            <person name="Woyke T."/>
        </authorList>
    </citation>
    <scope>NUCLEOTIDE SEQUENCE [LARGE SCALE GENOMIC DNA]</scope>
    <source>
        <strain evidence="8">U5L</strain>
    </source>
</reference>
<evidence type="ECO:0000256" key="6">
    <source>
        <dbReference type="ARBA" id="ARBA00022841"/>
    </source>
</evidence>
<dbReference type="InterPro" id="IPR031811">
    <property type="entry name" value="ALGX/ALGJ_SGNH-like"/>
</dbReference>
<dbReference type="CDD" id="cd14440">
    <property type="entry name" value="AlgX_N_like_3"/>
    <property type="match status" value="1"/>
</dbReference>
<dbReference type="eggNOG" id="COG0457">
    <property type="taxonomic scope" value="Bacteria"/>
</dbReference>
<accession>I2Q6R9</accession>
<dbReference type="GO" id="GO:0016740">
    <property type="term" value="F:transferase activity"/>
    <property type="evidence" value="ECO:0007669"/>
    <property type="project" value="UniProtKB-KW"/>
</dbReference>
<sequence>MVRAAFSLRRAIALAGALVFLALILLPLADHAFRLAPEVDLMENEPAPLPEFSSSDFFKYFNIIQHGYLEKTFGFRKTLVRLENILDYLWLRSSNEYQTVIKGRGDWLFLAQENNELNVIDDYRAGRLFTPEQLAWWVDEYRGRQQWLKSQGIHYLIVIAPNKHTVYPEFLPERYNRIHAENRTDQLVAALTNAGVAILDLRPAMEQVRQHAQAYYRTDTHWTTFGAFAGYVQIINRLAPWFPGFEPEGLGQYDITVAPGLTGGLATMLALSDLFPEDRVTFIPKFERKAVESTTPYPRETYFQPAVVMETGDAARPTAVIFRDSFAHELVPFLSEHFRRAVYLWPYPSNSREIRQFDKAAIEREKPALVIDEFVERYFTKCPPRTKAHTP</sequence>
<name>I2Q6R9_9BACT</name>
<evidence type="ECO:0000256" key="1">
    <source>
        <dbReference type="ARBA" id="ARBA00004418"/>
    </source>
</evidence>
<gene>
    <name evidence="8" type="ORF">DesU5LDRAFT_3864</name>
</gene>
<keyword evidence="4" id="KW-0732">Signal</keyword>
<feature type="domain" description="AlgX/AlgJ SGNH hydrolase-like" evidence="7">
    <location>
        <begin position="100"/>
        <end position="374"/>
    </location>
</feature>
<dbReference type="HOGENOM" id="CLU_045959_1_0_7"/>
<evidence type="ECO:0000256" key="3">
    <source>
        <dbReference type="ARBA" id="ARBA00022679"/>
    </source>
</evidence>
<dbReference type="UniPathway" id="UPA00286"/>
<protein>
    <recommendedName>
        <fullName evidence="7">AlgX/AlgJ SGNH hydrolase-like domain-containing protein</fullName>
    </recommendedName>
</protein>
<organism evidence="8">
    <name type="scientific">Desulfovibrio sp. U5L</name>
    <dbReference type="NCBI Taxonomy" id="596152"/>
    <lineage>
        <taxon>Bacteria</taxon>
        <taxon>Pseudomonadati</taxon>
        <taxon>Thermodesulfobacteriota</taxon>
        <taxon>Desulfovibrionia</taxon>
        <taxon>Desulfovibrionales</taxon>
        <taxon>Desulfovibrionaceae</taxon>
        <taxon>Desulfovibrio</taxon>
    </lineage>
</organism>